<evidence type="ECO:0000313" key="1">
    <source>
        <dbReference type="EMBL" id="KXG78078.1"/>
    </source>
</evidence>
<keyword evidence="2" id="KW-1185">Reference proteome</keyword>
<dbReference type="Proteomes" id="UP000070427">
    <property type="component" value="Unassembled WGS sequence"/>
</dbReference>
<protein>
    <submittedName>
        <fullName evidence="1">Uncharacterized protein</fullName>
    </submittedName>
</protein>
<evidence type="ECO:0000313" key="2">
    <source>
        <dbReference type="Proteomes" id="UP000070427"/>
    </source>
</evidence>
<dbReference type="InParanoid" id="A0A140LC03"/>
<dbReference type="EMBL" id="LOED01000005">
    <property type="protein sequence ID" value="KXG78078.1"/>
    <property type="molecule type" value="Genomic_DNA"/>
</dbReference>
<accession>A0A140LC03</accession>
<dbReference type="AlphaFoldDB" id="A0A140LC03"/>
<gene>
    <name evidence="1" type="ORF">AN618_06970</name>
</gene>
<organism evidence="1 2">
    <name type="scientific">Fervidicola ferrireducens</name>
    <dbReference type="NCBI Taxonomy" id="520764"/>
    <lineage>
        <taxon>Bacteria</taxon>
        <taxon>Bacillati</taxon>
        <taxon>Bacillota</taxon>
        <taxon>Clostridia</taxon>
        <taxon>Thermosediminibacterales</taxon>
        <taxon>Thermosediminibacteraceae</taxon>
        <taxon>Fervidicola</taxon>
    </lineage>
</organism>
<reference evidence="1 2" key="1">
    <citation type="submission" date="2015-12" db="EMBL/GenBank/DDBJ databases">
        <title>Draft genome sequnece of Fervidicola ferrireducens strain Y170.</title>
        <authorList>
            <person name="Patel B.K."/>
        </authorList>
    </citation>
    <scope>NUCLEOTIDE SEQUENCE [LARGE SCALE GENOMIC DNA]</scope>
    <source>
        <strain evidence="1 2">Y170</strain>
    </source>
</reference>
<sequence>MVHVLPYAGITPFRFLGSKPKVGFLSAVAPPARIRIYPLLNIYVTGGKNITKNPYKIIYIKFWYKAQYLQG</sequence>
<comment type="caution">
    <text evidence="1">The sequence shown here is derived from an EMBL/GenBank/DDBJ whole genome shotgun (WGS) entry which is preliminary data.</text>
</comment>
<name>A0A140LC03_9FIRM</name>
<proteinExistence type="predicted"/>
<dbReference type="STRING" id="520764.AN618_06970"/>